<dbReference type="SUPFAM" id="SSF63411">
    <property type="entry name" value="LuxS/MPP-like metallohydrolase"/>
    <property type="match status" value="2"/>
</dbReference>
<evidence type="ECO:0000259" key="3">
    <source>
        <dbReference type="Pfam" id="PF05193"/>
    </source>
</evidence>
<dbReference type="InterPro" id="IPR007863">
    <property type="entry name" value="Peptidase_M16_C"/>
</dbReference>
<protein>
    <submittedName>
        <fullName evidence="4">Putative Zn-dependent peptidase</fullName>
    </submittedName>
</protein>
<organism evidence="4 5">
    <name type="scientific">Chromatocurvus halotolerans</name>
    <dbReference type="NCBI Taxonomy" id="1132028"/>
    <lineage>
        <taxon>Bacteria</taxon>
        <taxon>Pseudomonadati</taxon>
        <taxon>Pseudomonadota</taxon>
        <taxon>Gammaproteobacteria</taxon>
        <taxon>Cellvibrionales</taxon>
        <taxon>Halieaceae</taxon>
        <taxon>Chromatocurvus</taxon>
    </lineage>
</organism>
<evidence type="ECO:0000313" key="4">
    <source>
        <dbReference type="EMBL" id="TCO76087.1"/>
    </source>
</evidence>
<sequence>MRRFAGLFSATLVCAQMTVWLAAAPAAAQDYTHPKAMSLPAPAFQRPAAADLQLVLDNGLVAYVAEDRRAPLVTINAYIGAGSGHGAPGSAEAMAAALRRGPAGMTQAAFRAALADMQAEYTVTLGHEETQLSLDVLAEDASAALELMASVIRAPAFAPQAAGPSVSEASAGVAGGIDYASSLQGAIDLFESRLFEGHAFGRRADGSSAGAKALHEEMAGGGNITLAVAGDIDPAAARRQIRELFAGITDGRKDAGSVFEPLAPMTSRSLLLADVDRDQGWVVIGHELPAIPPEDEAALHVMDYILGAYHLDSRLYRSSRELRGLTNDNSSFLQPGVRGPGSYTFRTYGRPEAVRLLVDVTFRQLALMRDTRVTEDELFVAKGALVDGIYAERYATGLDAANAYAVEWLRNGSHDRSASYPARIAAVTAEEVQAAARKYIHPDRMTIAVVGPLDRIRRAPAMEGEAQLEDYGKSPRR</sequence>
<evidence type="ECO:0000313" key="5">
    <source>
        <dbReference type="Proteomes" id="UP000294980"/>
    </source>
</evidence>
<dbReference type="Proteomes" id="UP000294980">
    <property type="component" value="Unassembled WGS sequence"/>
</dbReference>
<comment type="caution">
    <text evidence="4">The sequence shown here is derived from an EMBL/GenBank/DDBJ whole genome shotgun (WGS) entry which is preliminary data.</text>
</comment>
<dbReference type="EMBL" id="SLWX01000005">
    <property type="protein sequence ID" value="TCO76087.1"/>
    <property type="molecule type" value="Genomic_DNA"/>
</dbReference>
<dbReference type="GO" id="GO:0046872">
    <property type="term" value="F:metal ion binding"/>
    <property type="evidence" value="ECO:0007669"/>
    <property type="project" value="InterPro"/>
</dbReference>
<reference evidence="4 5" key="1">
    <citation type="submission" date="2019-03" db="EMBL/GenBank/DDBJ databases">
        <title>Genomic Encyclopedia of Type Strains, Phase IV (KMG-IV): sequencing the most valuable type-strain genomes for metagenomic binning, comparative biology and taxonomic classification.</title>
        <authorList>
            <person name="Goeker M."/>
        </authorList>
    </citation>
    <scope>NUCLEOTIDE SEQUENCE [LARGE SCALE GENOMIC DNA]</scope>
    <source>
        <strain evidence="4 5">DSM 23344</strain>
    </source>
</reference>
<gene>
    <name evidence="4" type="ORF">EV688_10547</name>
</gene>
<dbReference type="PANTHER" id="PTHR11851">
    <property type="entry name" value="METALLOPROTEASE"/>
    <property type="match status" value="1"/>
</dbReference>
<feature type="domain" description="Peptidase M16 C-terminal" evidence="3">
    <location>
        <begin position="212"/>
        <end position="382"/>
    </location>
</feature>
<feature type="chain" id="PRO_5020256705" evidence="2">
    <location>
        <begin position="29"/>
        <end position="477"/>
    </location>
</feature>
<dbReference type="Pfam" id="PF05193">
    <property type="entry name" value="Peptidase_M16_C"/>
    <property type="match status" value="1"/>
</dbReference>
<dbReference type="AlphaFoldDB" id="A0A4R2KTI5"/>
<dbReference type="InterPro" id="IPR011249">
    <property type="entry name" value="Metalloenz_LuxS/M16"/>
</dbReference>
<proteinExistence type="inferred from homology"/>
<evidence type="ECO:0000256" key="1">
    <source>
        <dbReference type="ARBA" id="ARBA00007261"/>
    </source>
</evidence>
<accession>A0A4R2KTI5</accession>
<dbReference type="PANTHER" id="PTHR11851:SF49">
    <property type="entry name" value="MITOCHONDRIAL-PROCESSING PEPTIDASE SUBUNIT ALPHA"/>
    <property type="match status" value="1"/>
</dbReference>
<feature type="signal peptide" evidence="2">
    <location>
        <begin position="1"/>
        <end position="28"/>
    </location>
</feature>
<keyword evidence="2" id="KW-0732">Signal</keyword>
<name>A0A4R2KTI5_9GAMM</name>
<comment type="similarity">
    <text evidence="1">Belongs to the peptidase M16 family.</text>
</comment>
<evidence type="ECO:0000256" key="2">
    <source>
        <dbReference type="SAM" id="SignalP"/>
    </source>
</evidence>
<dbReference type="RefSeq" id="WP_240624249.1">
    <property type="nucleotide sequence ID" value="NZ_QQSW01000003.1"/>
</dbReference>
<dbReference type="Gene3D" id="3.30.830.10">
    <property type="entry name" value="Metalloenzyme, LuxS/M16 peptidase-like"/>
    <property type="match status" value="2"/>
</dbReference>
<dbReference type="InterPro" id="IPR050361">
    <property type="entry name" value="MPP/UQCRC_Complex"/>
</dbReference>
<keyword evidence="5" id="KW-1185">Reference proteome</keyword>